<dbReference type="Pfam" id="PF07729">
    <property type="entry name" value="FCD"/>
    <property type="match status" value="1"/>
</dbReference>
<dbReference type="PATRIC" id="fig|1716141.3.peg.2944"/>
<dbReference type="PANTHER" id="PTHR43537">
    <property type="entry name" value="TRANSCRIPTIONAL REGULATOR, GNTR FAMILY"/>
    <property type="match status" value="1"/>
</dbReference>
<reference evidence="5 6" key="1">
    <citation type="submission" date="2015-12" db="EMBL/GenBank/DDBJ databases">
        <title>Genome sequence of Streptomyces sp. G25.</title>
        <authorList>
            <person name="Poehlein A."/>
            <person name="Roettig A."/>
            <person name="Hiessl S."/>
            <person name="Hauschild P."/>
            <person name="Schauer J."/>
            <person name="Madkour M.H."/>
            <person name="Al-Ansari A.M."/>
            <person name="Almakishah N.H."/>
            <person name="Steinbuechel A."/>
            <person name="Daniel R."/>
        </authorList>
    </citation>
    <scope>NUCLEOTIDE SEQUENCE [LARGE SCALE GENOMIC DNA]</scope>
    <source>
        <strain evidence="6">G25(2015)</strain>
    </source>
</reference>
<dbReference type="PRINTS" id="PR00035">
    <property type="entry name" value="HTHGNTR"/>
</dbReference>
<dbReference type="InterPro" id="IPR000524">
    <property type="entry name" value="Tscrpt_reg_HTH_GntR"/>
</dbReference>
<dbReference type="Proteomes" id="UP000077381">
    <property type="component" value="Unassembled WGS sequence"/>
</dbReference>
<evidence type="ECO:0000313" key="6">
    <source>
        <dbReference type="Proteomes" id="UP000077381"/>
    </source>
</evidence>
<name>A0A177HUK1_9ACTN</name>
<dbReference type="AlphaFoldDB" id="A0A177HUK1"/>
<organism evidence="5 6">
    <name type="scientific">Streptomyces jeddahensis</name>
    <dbReference type="NCBI Taxonomy" id="1716141"/>
    <lineage>
        <taxon>Bacteria</taxon>
        <taxon>Bacillati</taxon>
        <taxon>Actinomycetota</taxon>
        <taxon>Actinomycetes</taxon>
        <taxon>Kitasatosporales</taxon>
        <taxon>Streptomycetaceae</taxon>
        <taxon>Streptomyces</taxon>
    </lineage>
</organism>
<keyword evidence="3" id="KW-0804">Transcription</keyword>
<dbReference type="CDD" id="cd07377">
    <property type="entry name" value="WHTH_GntR"/>
    <property type="match status" value="1"/>
</dbReference>
<evidence type="ECO:0000259" key="4">
    <source>
        <dbReference type="PROSITE" id="PS50949"/>
    </source>
</evidence>
<dbReference type="RefSeq" id="WP_067276735.1">
    <property type="nucleotide sequence ID" value="NZ_LOHS01000072.1"/>
</dbReference>
<sequence>MPDTLQRGLAVQMVETLRERLLSGQIASGTRINEVELARELNISRGPLREAIRQLVSEGLLVHRPNKGAVVFEAEPDEVEALFELRSALETAAARLAAVRRDRKDITALRRACERSRKLLAAGRQFVHHTDLDFHRALLDAARSPRITEQVWRVHQQIIVVRSRQDVPGSHTDASLADHEELAEAIAEGQADRAAELMEGHLDRVRLQMIASMKGSGASRD</sequence>
<dbReference type="SMART" id="SM00895">
    <property type="entry name" value="FCD"/>
    <property type="match status" value="1"/>
</dbReference>
<dbReference type="GO" id="GO:0003700">
    <property type="term" value="F:DNA-binding transcription factor activity"/>
    <property type="evidence" value="ECO:0007669"/>
    <property type="project" value="InterPro"/>
</dbReference>
<dbReference type="OrthoDB" id="5182935at2"/>
<dbReference type="Gene3D" id="1.10.10.10">
    <property type="entry name" value="Winged helix-like DNA-binding domain superfamily/Winged helix DNA-binding domain"/>
    <property type="match status" value="1"/>
</dbReference>
<evidence type="ECO:0000256" key="3">
    <source>
        <dbReference type="ARBA" id="ARBA00023163"/>
    </source>
</evidence>
<dbReference type="STRING" id="1716141.STSP_27960"/>
<accession>A0A177HUK1</accession>
<feature type="domain" description="HTH gntR-type" evidence="4">
    <location>
        <begin position="7"/>
        <end position="74"/>
    </location>
</feature>
<dbReference type="SUPFAM" id="SSF48008">
    <property type="entry name" value="GntR ligand-binding domain-like"/>
    <property type="match status" value="1"/>
</dbReference>
<proteinExistence type="predicted"/>
<evidence type="ECO:0000256" key="2">
    <source>
        <dbReference type="ARBA" id="ARBA00023125"/>
    </source>
</evidence>
<keyword evidence="1" id="KW-0805">Transcription regulation</keyword>
<evidence type="ECO:0000313" key="5">
    <source>
        <dbReference type="EMBL" id="OAH13818.1"/>
    </source>
</evidence>
<dbReference type="Gene3D" id="1.20.120.530">
    <property type="entry name" value="GntR ligand-binding domain-like"/>
    <property type="match status" value="1"/>
</dbReference>
<keyword evidence="2" id="KW-0238">DNA-binding</keyword>
<dbReference type="InterPro" id="IPR036390">
    <property type="entry name" value="WH_DNA-bd_sf"/>
</dbReference>
<comment type="caution">
    <text evidence="5">The sequence shown here is derived from an EMBL/GenBank/DDBJ whole genome shotgun (WGS) entry which is preliminary data.</text>
</comment>
<protein>
    <submittedName>
        <fullName evidence="5">HTH-type transcriptional regulator LutR</fullName>
    </submittedName>
</protein>
<dbReference type="PANTHER" id="PTHR43537:SF5">
    <property type="entry name" value="UXU OPERON TRANSCRIPTIONAL REGULATOR"/>
    <property type="match status" value="1"/>
</dbReference>
<dbReference type="InterPro" id="IPR036388">
    <property type="entry name" value="WH-like_DNA-bd_sf"/>
</dbReference>
<dbReference type="EMBL" id="LOHS01000072">
    <property type="protein sequence ID" value="OAH13818.1"/>
    <property type="molecule type" value="Genomic_DNA"/>
</dbReference>
<dbReference type="GO" id="GO:0003677">
    <property type="term" value="F:DNA binding"/>
    <property type="evidence" value="ECO:0007669"/>
    <property type="project" value="UniProtKB-KW"/>
</dbReference>
<evidence type="ECO:0000256" key="1">
    <source>
        <dbReference type="ARBA" id="ARBA00023015"/>
    </source>
</evidence>
<dbReference type="PROSITE" id="PS50949">
    <property type="entry name" value="HTH_GNTR"/>
    <property type="match status" value="1"/>
</dbReference>
<dbReference type="SUPFAM" id="SSF46785">
    <property type="entry name" value="Winged helix' DNA-binding domain"/>
    <property type="match status" value="1"/>
</dbReference>
<dbReference type="InterPro" id="IPR008920">
    <property type="entry name" value="TF_FadR/GntR_C"/>
</dbReference>
<gene>
    <name evidence="5" type="primary">lutR_5</name>
    <name evidence="5" type="ORF">STSP_27960</name>
</gene>
<dbReference type="Pfam" id="PF00392">
    <property type="entry name" value="GntR"/>
    <property type="match status" value="1"/>
</dbReference>
<keyword evidence="6" id="KW-1185">Reference proteome</keyword>
<dbReference type="SMART" id="SM00345">
    <property type="entry name" value="HTH_GNTR"/>
    <property type="match status" value="1"/>
</dbReference>
<dbReference type="InterPro" id="IPR011711">
    <property type="entry name" value="GntR_C"/>
</dbReference>